<organism evidence="2 3">
    <name type="scientific">Runella rosea</name>
    <dbReference type="NCBI Taxonomy" id="2259595"/>
    <lineage>
        <taxon>Bacteria</taxon>
        <taxon>Pseudomonadati</taxon>
        <taxon>Bacteroidota</taxon>
        <taxon>Cytophagia</taxon>
        <taxon>Cytophagales</taxon>
        <taxon>Spirosomataceae</taxon>
        <taxon>Runella</taxon>
    </lineage>
</organism>
<evidence type="ECO:0000256" key="1">
    <source>
        <dbReference type="SAM" id="SignalP"/>
    </source>
</evidence>
<sequence length="163" mass="17845">MKRINSFIAATMAILLMTLAGCKKNEIESEPADGLPFVGKRMVLSSFIMDPAVDFDGDGKVDPDLMVFLPDCEKDNVMIFEKGGRLSGDNGAKRCDDDSPGQGNTGSWTYDEQTKMLRIVDGVDNTDISELKVIEASSKTLKAQVEVEEDGFVIKAIMTWKAL</sequence>
<dbReference type="PROSITE" id="PS51257">
    <property type="entry name" value="PROKAR_LIPOPROTEIN"/>
    <property type="match status" value="1"/>
</dbReference>
<feature type="signal peptide" evidence="1">
    <location>
        <begin position="1"/>
        <end position="20"/>
    </location>
</feature>
<evidence type="ECO:0008006" key="4">
    <source>
        <dbReference type="Google" id="ProtNLM"/>
    </source>
</evidence>
<dbReference type="Proteomes" id="UP000251993">
    <property type="component" value="Chromosome"/>
</dbReference>
<dbReference type="RefSeq" id="WP_114069471.1">
    <property type="nucleotide sequence ID" value="NZ_CP030850.1"/>
</dbReference>
<dbReference type="AlphaFoldDB" id="A0A344TPY7"/>
<feature type="chain" id="PRO_5017029892" description="Lipocalin-like domain-containing protein" evidence="1">
    <location>
        <begin position="21"/>
        <end position="163"/>
    </location>
</feature>
<reference evidence="2 3" key="1">
    <citation type="submission" date="2018-07" db="EMBL/GenBank/DDBJ databases">
        <title>Genome sequencing of Runella.</title>
        <authorList>
            <person name="Baek M.-G."/>
            <person name="Yi H."/>
        </authorList>
    </citation>
    <scope>NUCLEOTIDE SEQUENCE [LARGE SCALE GENOMIC DNA]</scope>
    <source>
        <strain evidence="2 3">HYN0085</strain>
    </source>
</reference>
<gene>
    <name evidence="2" type="ORF">DR864_24715</name>
</gene>
<accession>A0A344TPY7</accession>
<protein>
    <recommendedName>
        <fullName evidence="4">Lipocalin-like domain-containing protein</fullName>
    </recommendedName>
</protein>
<dbReference type="EMBL" id="CP030850">
    <property type="protein sequence ID" value="AXE20708.1"/>
    <property type="molecule type" value="Genomic_DNA"/>
</dbReference>
<proteinExistence type="predicted"/>
<evidence type="ECO:0000313" key="3">
    <source>
        <dbReference type="Proteomes" id="UP000251993"/>
    </source>
</evidence>
<dbReference type="OrthoDB" id="952184at2"/>
<dbReference type="KEGG" id="run:DR864_24715"/>
<keyword evidence="1" id="KW-0732">Signal</keyword>
<evidence type="ECO:0000313" key="2">
    <source>
        <dbReference type="EMBL" id="AXE20708.1"/>
    </source>
</evidence>
<name>A0A344TPY7_9BACT</name>
<keyword evidence="3" id="KW-1185">Reference proteome</keyword>